<dbReference type="EMBL" id="MN739987">
    <property type="protein sequence ID" value="QHT81663.1"/>
    <property type="molecule type" value="Genomic_DNA"/>
</dbReference>
<name>A0A6C0HNY7_9ZZZZ</name>
<feature type="transmembrane region" description="Helical" evidence="1">
    <location>
        <begin position="28"/>
        <end position="48"/>
    </location>
</feature>
<evidence type="ECO:0000313" key="2">
    <source>
        <dbReference type="EMBL" id="QHT81663.1"/>
    </source>
</evidence>
<proteinExistence type="predicted"/>
<dbReference type="InterPro" id="IPR043929">
    <property type="entry name" value="DUF5755"/>
</dbReference>
<accession>A0A6C0HNY7</accession>
<sequence length="298" mass="32854">MPKYHSSTAKCPANKFSIFNGCMSWLKVLNIFGIISLAIILCLIYMTYNKHNGMGGGGMGGGGMGGMGGMGGGGGGMDSRKARSHLLAISQKGEGNTPMQMDTTVYANDPAVHESDGTGTQSSQRVKYDINLKHNYNIRDANPNVPNVNMISYAQYQADKDVERIINPILPPERSYENAYGLPINQPSRGPTGAYQQVGFLSQTSTSGDANGNNNENLILPLMGRPVYFGSRNWSYYTFSEKYQTVKLPLTHKGRKCSSDIGCEEFYEGDKVHIPPYQGEFIIHLYDYDKPSYIPYVY</sequence>
<dbReference type="Pfam" id="PF19059">
    <property type="entry name" value="DUF5755"/>
    <property type="match status" value="1"/>
</dbReference>
<keyword evidence="1" id="KW-1133">Transmembrane helix</keyword>
<dbReference type="AlphaFoldDB" id="A0A6C0HNY7"/>
<organism evidence="2">
    <name type="scientific">viral metagenome</name>
    <dbReference type="NCBI Taxonomy" id="1070528"/>
    <lineage>
        <taxon>unclassified sequences</taxon>
        <taxon>metagenomes</taxon>
        <taxon>organismal metagenomes</taxon>
    </lineage>
</organism>
<evidence type="ECO:0000256" key="1">
    <source>
        <dbReference type="SAM" id="Phobius"/>
    </source>
</evidence>
<keyword evidence="1" id="KW-0812">Transmembrane</keyword>
<protein>
    <submittedName>
        <fullName evidence="2">Uncharacterized protein</fullName>
    </submittedName>
</protein>
<reference evidence="2" key="1">
    <citation type="journal article" date="2020" name="Nature">
        <title>Giant virus diversity and host interactions through global metagenomics.</title>
        <authorList>
            <person name="Schulz F."/>
            <person name="Roux S."/>
            <person name="Paez-Espino D."/>
            <person name="Jungbluth S."/>
            <person name="Walsh D.A."/>
            <person name="Denef V.J."/>
            <person name="McMahon K.D."/>
            <person name="Konstantinidis K.T."/>
            <person name="Eloe-Fadrosh E.A."/>
            <person name="Kyrpides N.C."/>
            <person name="Woyke T."/>
        </authorList>
    </citation>
    <scope>NUCLEOTIDE SEQUENCE</scope>
    <source>
        <strain evidence="2">GVMAG-M-3300023184-13</strain>
    </source>
</reference>
<keyword evidence="1" id="KW-0472">Membrane</keyword>